<dbReference type="SMART" id="SM00382">
    <property type="entry name" value="AAA"/>
    <property type="match status" value="2"/>
</dbReference>
<evidence type="ECO:0000256" key="1">
    <source>
        <dbReference type="ARBA" id="ARBA00022448"/>
    </source>
</evidence>
<keyword evidence="1" id="KW-0813">Transport</keyword>
<feature type="domain" description="ABC transporter" evidence="5">
    <location>
        <begin position="250"/>
        <end position="496"/>
    </location>
</feature>
<keyword evidence="4 6" id="KW-0067">ATP-binding</keyword>
<dbReference type="GO" id="GO:0005524">
    <property type="term" value="F:ATP binding"/>
    <property type="evidence" value="ECO:0007669"/>
    <property type="project" value="UniProtKB-KW"/>
</dbReference>
<dbReference type="PROSITE" id="PS50893">
    <property type="entry name" value="ABC_TRANSPORTER_2"/>
    <property type="match status" value="2"/>
</dbReference>
<organism evidence="6 7">
    <name type="scientific">Microbacterium kribbense</name>
    <dbReference type="NCBI Taxonomy" id="433645"/>
    <lineage>
        <taxon>Bacteria</taxon>
        <taxon>Bacillati</taxon>
        <taxon>Actinomycetota</taxon>
        <taxon>Actinomycetes</taxon>
        <taxon>Micrococcales</taxon>
        <taxon>Microbacteriaceae</taxon>
        <taxon>Microbacterium</taxon>
    </lineage>
</organism>
<dbReference type="Gene3D" id="3.40.50.300">
    <property type="entry name" value="P-loop containing nucleotide triphosphate hydrolases"/>
    <property type="match status" value="2"/>
</dbReference>
<dbReference type="InterPro" id="IPR027417">
    <property type="entry name" value="P-loop_NTPase"/>
</dbReference>
<evidence type="ECO:0000256" key="3">
    <source>
        <dbReference type="ARBA" id="ARBA00022741"/>
    </source>
</evidence>
<sequence>MSDPHLGLHLTDVNKRFGATRALVDARLDVVPGEIHTLLGENGSGKSTLVKIIGGVHRPDGGTFMLGSDPVELRNPAQSARRGIGVVFQEVLTAGSQSVLENIWLGADGVFRRALGRSQRRRIAADMLGSLVDGIDLDMPAGRLSLSDRQAVCIVRALIREPRVLVLDESTAALDVRTRDRLFDEMRRLAASGVGILFISHRMDEVLEISDRVTVLRSGRTISTLERTSLSVDRLVADMTGASGQFERATRDRDLGGVTLRATAVRLTSDAAPVDFELHAGELVGVAGLEGHGQDRFLRRLAGLDMGGGSVIRALSPDVEVRSGNGARLGLAYLPRERRGESLFGPMSILENFALPTLRQDRRGPFLSATRMAARFRQFAAALSIRLGAPRDPISSLSGGSQQKVILARWLATDPKVLLLNDPTRGVDIMTKREIYATLERLCADGMSVVMLSSEVDELVELVDRVLVFRDQEVFAEVPRERLTTEVVVAAYFGEQIGAAA</sequence>
<dbReference type="PANTHER" id="PTHR43790:SF9">
    <property type="entry name" value="GALACTOFURANOSE TRANSPORTER ATP-BINDING PROTEIN YTFR"/>
    <property type="match status" value="1"/>
</dbReference>
<gene>
    <name evidence="6" type="ORF">GCM10022240_31270</name>
</gene>
<feature type="domain" description="ABC transporter" evidence="5">
    <location>
        <begin position="8"/>
        <end position="243"/>
    </location>
</feature>
<evidence type="ECO:0000313" key="7">
    <source>
        <dbReference type="Proteomes" id="UP001500540"/>
    </source>
</evidence>
<evidence type="ECO:0000256" key="2">
    <source>
        <dbReference type="ARBA" id="ARBA00022737"/>
    </source>
</evidence>
<dbReference type="InterPro" id="IPR050107">
    <property type="entry name" value="ABC_carbohydrate_import_ATPase"/>
</dbReference>
<evidence type="ECO:0000259" key="5">
    <source>
        <dbReference type="PROSITE" id="PS50893"/>
    </source>
</evidence>
<dbReference type="Pfam" id="PF00005">
    <property type="entry name" value="ABC_tran"/>
    <property type="match status" value="2"/>
</dbReference>
<dbReference type="CDD" id="cd03216">
    <property type="entry name" value="ABC_Carb_Monos_I"/>
    <property type="match status" value="1"/>
</dbReference>
<dbReference type="PANTHER" id="PTHR43790">
    <property type="entry name" value="CARBOHYDRATE TRANSPORT ATP-BINDING PROTEIN MG119-RELATED"/>
    <property type="match status" value="1"/>
</dbReference>
<reference evidence="7" key="1">
    <citation type="journal article" date="2019" name="Int. J. Syst. Evol. Microbiol.">
        <title>The Global Catalogue of Microorganisms (GCM) 10K type strain sequencing project: providing services to taxonomists for standard genome sequencing and annotation.</title>
        <authorList>
            <consortium name="The Broad Institute Genomics Platform"/>
            <consortium name="The Broad Institute Genome Sequencing Center for Infectious Disease"/>
            <person name="Wu L."/>
            <person name="Ma J."/>
        </authorList>
    </citation>
    <scope>NUCLEOTIDE SEQUENCE [LARGE SCALE GENOMIC DNA]</scope>
    <source>
        <strain evidence="7">JCM 16950</strain>
    </source>
</reference>
<dbReference type="CDD" id="cd03215">
    <property type="entry name" value="ABC_Carb_Monos_II"/>
    <property type="match status" value="1"/>
</dbReference>
<proteinExistence type="predicted"/>
<evidence type="ECO:0000313" key="6">
    <source>
        <dbReference type="EMBL" id="GAA3777708.1"/>
    </source>
</evidence>
<keyword evidence="2" id="KW-0677">Repeat</keyword>
<protein>
    <submittedName>
        <fullName evidence="6">Sugar ABC transporter ATP-binding protein</fullName>
    </submittedName>
</protein>
<comment type="caution">
    <text evidence="6">The sequence shown here is derived from an EMBL/GenBank/DDBJ whole genome shotgun (WGS) entry which is preliminary data.</text>
</comment>
<dbReference type="SUPFAM" id="SSF52540">
    <property type="entry name" value="P-loop containing nucleoside triphosphate hydrolases"/>
    <property type="match status" value="2"/>
</dbReference>
<dbReference type="InterPro" id="IPR003439">
    <property type="entry name" value="ABC_transporter-like_ATP-bd"/>
</dbReference>
<dbReference type="RefSeq" id="WP_344785307.1">
    <property type="nucleotide sequence ID" value="NZ_BAABAF010000015.1"/>
</dbReference>
<name>A0ABP7GZC6_9MICO</name>
<dbReference type="Proteomes" id="UP001500540">
    <property type="component" value="Unassembled WGS sequence"/>
</dbReference>
<evidence type="ECO:0000256" key="4">
    <source>
        <dbReference type="ARBA" id="ARBA00022840"/>
    </source>
</evidence>
<accession>A0ABP7GZC6</accession>
<dbReference type="InterPro" id="IPR003593">
    <property type="entry name" value="AAA+_ATPase"/>
</dbReference>
<dbReference type="EMBL" id="BAABAF010000015">
    <property type="protein sequence ID" value="GAA3777708.1"/>
    <property type="molecule type" value="Genomic_DNA"/>
</dbReference>
<keyword evidence="3" id="KW-0547">Nucleotide-binding</keyword>
<keyword evidence="7" id="KW-1185">Reference proteome</keyword>